<evidence type="ECO:0000256" key="1">
    <source>
        <dbReference type="ARBA" id="ARBA00022679"/>
    </source>
</evidence>
<dbReference type="Gene3D" id="3.40.1190.20">
    <property type="match status" value="1"/>
</dbReference>
<accession>A0A7W6FSY8</accession>
<evidence type="ECO:0000259" key="3">
    <source>
        <dbReference type="Pfam" id="PF00294"/>
    </source>
</evidence>
<dbReference type="EMBL" id="JACIDO010000001">
    <property type="protein sequence ID" value="MBB3934170.1"/>
    <property type="molecule type" value="Genomic_DNA"/>
</dbReference>
<comment type="caution">
    <text evidence="4">The sequence shown here is derived from an EMBL/GenBank/DDBJ whole genome shotgun (WGS) entry which is preliminary data.</text>
</comment>
<dbReference type="InterPro" id="IPR029056">
    <property type="entry name" value="Ribokinase-like"/>
</dbReference>
<keyword evidence="2 4" id="KW-0418">Kinase</keyword>
<dbReference type="PANTHER" id="PTHR10584">
    <property type="entry name" value="SUGAR KINASE"/>
    <property type="match status" value="1"/>
</dbReference>
<keyword evidence="1 4" id="KW-0808">Transferase</keyword>
<dbReference type="InterPro" id="IPR002139">
    <property type="entry name" value="Ribo/fructo_kinase"/>
</dbReference>
<dbReference type="GO" id="GO:0004747">
    <property type="term" value="F:ribokinase activity"/>
    <property type="evidence" value="ECO:0007669"/>
    <property type="project" value="UniProtKB-EC"/>
</dbReference>
<evidence type="ECO:0000313" key="4">
    <source>
        <dbReference type="EMBL" id="MBB3934170.1"/>
    </source>
</evidence>
<evidence type="ECO:0000256" key="2">
    <source>
        <dbReference type="ARBA" id="ARBA00022777"/>
    </source>
</evidence>
<reference evidence="4 5" key="1">
    <citation type="submission" date="2020-08" db="EMBL/GenBank/DDBJ databases">
        <title>Genomic Encyclopedia of Type Strains, Phase IV (KMG-IV): sequencing the most valuable type-strain genomes for metagenomic binning, comparative biology and taxonomic classification.</title>
        <authorList>
            <person name="Goeker M."/>
        </authorList>
    </citation>
    <scope>NUCLEOTIDE SEQUENCE [LARGE SCALE GENOMIC DNA]</scope>
    <source>
        <strain evidence="4 5">DSM 25024</strain>
    </source>
</reference>
<gene>
    <name evidence="4" type="ORF">GGR05_000281</name>
</gene>
<dbReference type="RefSeq" id="WP_175526734.1">
    <property type="nucleotide sequence ID" value="NZ_FOOA01000001.1"/>
</dbReference>
<evidence type="ECO:0000313" key="5">
    <source>
        <dbReference type="Proteomes" id="UP000531216"/>
    </source>
</evidence>
<dbReference type="SUPFAM" id="SSF53613">
    <property type="entry name" value="Ribokinase-like"/>
    <property type="match status" value="1"/>
</dbReference>
<proteinExistence type="predicted"/>
<dbReference type="PANTHER" id="PTHR10584:SF166">
    <property type="entry name" value="RIBOKINASE"/>
    <property type="match status" value="1"/>
</dbReference>
<dbReference type="PRINTS" id="PR00990">
    <property type="entry name" value="RIBOKINASE"/>
</dbReference>
<protein>
    <submittedName>
        <fullName evidence="4">Ribokinase</fullName>
        <ecNumber evidence="4">2.7.1.15</ecNumber>
    </submittedName>
</protein>
<dbReference type="EC" id="2.7.1.15" evidence="4"/>
<dbReference type="Pfam" id="PF00294">
    <property type="entry name" value="PfkB"/>
    <property type="match status" value="1"/>
</dbReference>
<sequence>MPVHVVGNVCLDTTFRLARFPEPGETLNAIDCSVALGGKGANQALAAWRADAEVHLWSAIGSDAEATLVRRGLVEAGLSDHGLTVLPLPTDRSAILVDAGGENQIVSAVACARAFDPAASGWLAAARPGDALVLQGNLTPAATRAALEAGRALGLLTVLNASPLGERADGLPGAPAVTVVNRGEGEALTGQRDPGRIAERLARTSGGAAVVTLGADGYVALRDHAAAPRFHPAVPAKALDTSGAGDVFCGTLAARLLLGDAFEPALHLAARAAAVAVTRAGTFGCGPSRDEFHAWHTRESA</sequence>
<name>A0A7W6FSY8_9HYPH</name>
<feature type="domain" description="Carbohydrate kinase PfkB" evidence="3">
    <location>
        <begin position="7"/>
        <end position="285"/>
    </location>
</feature>
<dbReference type="InterPro" id="IPR011611">
    <property type="entry name" value="PfkB_dom"/>
</dbReference>
<dbReference type="Proteomes" id="UP000531216">
    <property type="component" value="Unassembled WGS sequence"/>
</dbReference>
<keyword evidence="5" id="KW-1185">Reference proteome</keyword>
<dbReference type="AlphaFoldDB" id="A0A7W6FSY8"/>
<organism evidence="4 5">
    <name type="scientific">Aureimonas phyllosphaerae</name>
    <dbReference type="NCBI Taxonomy" id="1166078"/>
    <lineage>
        <taxon>Bacteria</taxon>
        <taxon>Pseudomonadati</taxon>
        <taxon>Pseudomonadota</taxon>
        <taxon>Alphaproteobacteria</taxon>
        <taxon>Hyphomicrobiales</taxon>
        <taxon>Aurantimonadaceae</taxon>
        <taxon>Aureimonas</taxon>
    </lineage>
</organism>